<comment type="cofactor">
    <cofactor evidence="1">
        <name>iron-sulfur cluster</name>
        <dbReference type="ChEBI" id="CHEBI:30408"/>
    </cofactor>
</comment>
<keyword evidence="11" id="KW-1185">Reference proteome</keyword>
<feature type="domain" description="Biotin synthase auxiliary protein C-terminal" evidence="9">
    <location>
        <begin position="59"/>
        <end position="80"/>
    </location>
</feature>
<comment type="similarity">
    <text evidence="6">Belongs to the BsaP family.</text>
</comment>
<evidence type="ECO:0000313" key="10">
    <source>
        <dbReference type="EMBL" id="SNC65461.1"/>
    </source>
</evidence>
<evidence type="ECO:0000256" key="7">
    <source>
        <dbReference type="ARBA" id="ARBA00093796"/>
    </source>
</evidence>
<reference evidence="10 11" key="1">
    <citation type="submission" date="2017-06" db="EMBL/GenBank/DDBJ databases">
        <authorList>
            <person name="Kim H.J."/>
            <person name="Triplett B.A."/>
        </authorList>
    </citation>
    <scope>NUCLEOTIDE SEQUENCE [LARGE SCALE GENOMIC DNA]</scope>
    <source>
        <strain evidence="10 11">DSM 22179</strain>
    </source>
</reference>
<comment type="function">
    <text evidence="5">Required for the activity of the biotin synthase BioB.</text>
</comment>
<dbReference type="AlphaFoldDB" id="A0A212TI11"/>
<feature type="region of interest" description="Disordered" evidence="8">
    <location>
        <begin position="1"/>
        <end position="20"/>
    </location>
</feature>
<dbReference type="Proteomes" id="UP000198122">
    <property type="component" value="Unassembled WGS sequence"/>
</dbReference>
<evidence type="ECO:0000256" key="4">
    <source>
        <dbReference type="ARBA" id="ARBA00023004"/>
    </source>
</evidence>
<evidence type="ECO:0000256" key="3">
    <source>
        <dbReference type="ARBA" id="ARBA00022756"/>
    </source>
</evidence>
<dbReference type="InterPro" id="IPR058605">
    <property type="entry name" value="BsaP_C"/>
</dbReference>
<gene>
    <name evidence="10" type="ORF">SAMN05445756_1334</name>
</gene>
<proteinExistence type="inferred from homology"/>
<evidence type="ECO:0000256" key="6">
    <source>
        <dbReference type="ARBA" id="ARBA00093780"/>
    </source>
</evidence>
<accession>A0A212TI11</accession>
<dbReference type="Pfam" id="PF26519">
    <property type="entry name" value="BsaP"/>
    <property type="match status" value="1"/>
</dbReference>
<evidence type="ECO:0000256" key="8">
    <source>
        <dbReference type="SAM" id="MobiDB-lite"/>
    </source>
</evidence>
<protein>
    <recommendedName>
        <fullName evidence="7">Biotin synthase auxiliary protein</fullName>
    </recommendedName>
</protein>
<keyword evidence="4" id="KW-0408">Iron</keyword>
<keyword evidence="3" id="KW-0093">Biotin biosynthesis</keyword>
<evidence type="ECO:0000256" key="5">
    <source>
        <dbReference type="ARBA" id="ARBA00093761"/>
    </source>
</evidence>
<evidence type="ECO:0000259" key="9">
    <source>
        <dbReference type="Pfam" id="PF26519"/>
    </source>
</evidence>
<evidence type="ECO:0000256" key="2">
    <source>
        <dbReference type="ARBA" id="ARBA00022723"/>
    </source>
</evidence>
<name>A0A212TI11_9MICO</name>
<keyword evidence="2" id="KW-0479">Metal-binding</keyword>
<evidence type="ECO:0000313" key="11">
    <source>
        <dbReference type="Proteomes" id="UP000198122"/>
    </source>
</evidence>
<evidence type="ECO:0000256" key="1">
    <source>
        <dbReference type="ARBA" id="ARBA00001915"/>
    </source>
</evidence>
<organism evidence="10 11">
    <name type="scientific">Kytococcus aerolatus</name>
    <dbReference type="NCBI Taxonomy" id="592308"/>
    <lineage>
        <taxon>Bacteria</taxon>
        <taxon>Bacillati</taxon>
        <taxon>Actinomycetota</taxon>
        <taxon>Actinomycetes</taxon>
        <taxon>Micrococcales</taxon>
        <taxon>Kytococcaceae</taxon>
        <taxon>Kytococcus</taxon>
    </lineage>
</organism>
<sequence length="80" mass="8668">MTESDRGRPGPDANPGAVEQDAPQYCGRCGGESPGGHPTCKRFLALEPPRYCAHCRRRMVVQVTPGGWTARCSRHGEITS</sequence>
<dbReference type="EMBL" id="FYEZ01000001">
    <property type="protein sequence ID" value="SNC65461.1"/>
    <property type="molecule type" value="Genomic_DNA"/>
</dbReference>